<name>A0A9Q0GT37_9MAGN</name>
<keyword evidence="3" id="KW-0862">Zinc</keyword>
<proteinExistence type="inferred from homology"/>
<evidence type="ECO:0000313" key="4">
    <source>
        <dbReference type="EMBL" id="KAJ4953632.1"/>
    </source>
</evidence>
<dbReference type="EMBL" id="JAMYWD010000012">
    <property type="protein sequence ID" value="KAJ4953632.1"/>
    <property type="molecule type" value="Genomic_DNA"/>
</dbReference>
<sequence length="166" mass="18284">MVNYMLKIIAELENLTNLQPQAGCDDPDFPYYFKLKCNNCGELSQKETCVSLGETVPMPNGRSTTNLVQKCKLCGREGTVLLIPGRGRALTLEASESGEYTPLMLFDCRGLEPVGFVFGDGWKAESTSGTKFDGIDLSQGEYADYDENGQFPVMVSNLRAIFVVDK</sequence>
<accession>A0A9Q0GT37</accession>
<evidence type="ECO:0000313" key="5">
    <source>
        <dbReference type="Proteomes" id="UP001141806"/>
    </source>
</evidence>
<protein>
    <recommendedName>
        <fullName evidence="6">CXXC motif containing zinc binding protein</fullName>
    </recommendedName>
</protein>
<dbReference type="PANTHER" id="PTHR12857:SF0">
    <property type="entry name" value="CXXC MOTIF CONTAINING ZINC BINDING PROTEIN"/>
    <property type="match status" value="1"/>
</dbReference>
<dbReference type="PANTHER" id="PTHR12857">
    <property type="entry name" value="CXXC MOTIF CONTAINING ZINC BINDING PROTEIN"/>
    <property type="match status" value="1"/>
</dbReference>
<organism evidence="4 5">
    <name type="scientific">Protea cynaroides</name>
    <dbReference type="NCBI Taxonomy" id="273540"/>
    <lineage>
        <taxon>Eukaryota</taxon>
        <taxon>Viridiplantae</taxon>
        <taxon>Streptophyta</taxon>
        <taxon>Embryophyta</taxon>
        <taxon>Tracheophyta</taxon>
        <taxon>Spermatophyta</taxon>
        <taxon>Magnoliopsida</taxon>
        <taxon>Proteales</taxon>
        <taxon>Proteaceae</taxon>
        <taxon>Protea</taxon>
    </lineage>
</organism>
<evidence type="ECO:0008006" key="6">
    <source>
        <dbReference type="Google" id="ProtNLM"/>
    </source>
</evidence>
<evidence type="ECO:0000256" key="3">
    <source>
        <dbReference type="ARBA" id="ARBA00022833"/>
    </source>
</evidence>
<dbReference type="SUPFAM" id="SSF141678">
    <property type="entry name" value="MAL13P1.257-like"/>
    <property type="match status" value="1"/>
</dbReference>
<reference evidence="4" key="1">
    <citation type="journal article" date="2023" name="Plant J.">
        <title>The genome of the king protea, Protea cynaroides.</title>
        <authorList>
            <person name="Chang J."/>
            <person name="Duong T.A."/>
            <person name="Schoeman C."/>
            <person name="Ma X."/>
            <person name="Roodt D."/>
            <person name="Barker N."/>
            <person name="Li Z."/>
            <person name="Van de Peer Y."/>
            <person name="Mizrachi E."/>
        </authorList>
    </citation>
    <scope>NUCLEOTIDE SEQUENCE</scope>
    <source>
        <tissue evidence="4">Young leaves</tissue>
    </source>
</reference>
<gene>
    <name evidence="4" type="ORF">NE237_030464</name>
</gene>
<comment type="similarity">
    <text evidence="1">Belongs to the UPF0587 family.</text>
</comment>
<dbReference type="InterPro" id="IPR008584">
    <property type="entry name" value="CXXC_Zn-binding_euk"/>
</dbReference>
<dbReference type="OrthoDB" id="10248838at2759"/>
<evidence type="ECO:0000256" key="1">
    <source>
        <dbReference type="ARBA" id="ARBA00007818"/>
    </source>
</evidence>
<comment type="caution">
    <text evidence="4">The sequence shown here is derived from an EMBL/GenBank/DDBJ whole genome shotgun (WGS) entry which is preliminary data.</text>
</comment>
<keyword evidence="2" id="KW-0479">Metal-binding</keyword>
<evidence type="ECO:0000256" key="2">
    <source>
        <dbReference type="ARBA" id="ARBA00022723"/>
    </source>
</evidence>
<keyword evidence="5" id="KW-1185">Reference proteome</keyword>
<dbReference type="AlphaFoldDB" id="A0A9Q0GT37"/>
<dbReference type="Proteomes" id="UP001141806">
    <property type="component" value="Unassembled WGS sequence"/>
</dbReference>
<dbReference type="GO" id="GO:0008270">
    <property type="term" value="F:zinc ion binding"/>
    <property type="evidence" value="ECO:0007669"/>
    <property type="project" value="TreeGrafter"/>
</dbReference>
<dbReference type="Pfam" id="PF05907">
    <property type="entry name" value="CXXC_Zn-b_euk"/>
    <property type="match status" value="1"/>
</dbReference>